<dbReference type="Gene3D" id="1.10.260.40">
    <property type="entry name" value="lambda repressor-like DNA-binding domains"/>
    <property type="match status" value="1"/>
</dbReference>
<dbReference type="Pfam" id="PF13377">
    <property type="entry name" value="Peripla_BP_3"/>
    <property type="match status" value="1"/>
</dbReference>
<evidence type="ECO:0000256" key="2">
    <source>
        <dbReference type="ARBA" id="ARBA00022491"/>
    </source>
</evidence>
<dbReference type="GO" id="GO:0000976">
    <property type="term" value="F:transcription cis-regulatory region binding"/>
    <property type="evidence" value="ECO:0007669"/>
    <property type="project" value="TreeGrafter"/>
</dbReference>
<dbReference type="Proteomes" id="UP000215509">
    <property type="component" value="Unassembled WGS sequence"/>
</dbReference>
<evidence type="ECO:0000259" key="6">
    <source>
        <dbReference type="PROSITE" id="PS50932"/>
    </source>
</evidence>
<dbReference type="RefSeq" id="WP_094014115.1">
    <property type="nucleotide sequence ID" value="NZ_NMQW01000008.1"/>
</dbReference>
<evidence type="ECO:0000313" key="8">
    <source>
        <dbReference type="Proteomes" id="UP000215509"/>
    </source>
</evidence>
<proteinExistence type="predicted"/>
<dbReference type="Pfam" id="PF00356">
    <property type="entry name" value="LacI"/>
    <property type="match status" value="1"/>
</dbReference>
<accession>A0A229UUT5</accession>
<comment type="caution">
    <text evidence="7">The sequence shown here is derived from an EMBL/GenBank/DDBJ whole genome shotgun (WGS) entry which is preliminary data.</text>
</comment>
<dbReference type="AlphaFoldDB" id="A0A229UUT5"/>
<dbReference type="SUPFAM" id="SSF47413">
    <property type="entry name" value="lambda repressor-like DNA-binding domains"/>
    <property type="match status" value="1"/>
</dbReference>
<dbReference type="PANTHER" id="PTHR30146:SF148">
    <property type="entry name" value="HTH-TYPE TRANSCRIPTIONAL REPRESSOR PURR-RELATED"/>
    <property type="match status" value="1"/>
</dbReference>
<dbReference type="OrthoDB" id="9796186at2"/>
<dbReference type="FunFam" id="1.10.260.40:FF:000002">
    <property type="entry name" value="HTH-type transcriptional repressor PurR"/>
    <property type="match status" value="1"/>
</dbReference>
<dbReference type="Gene3D" id="3.40.50.2300">
    <property type="match status" value="2"/>
</dbReference>
<dbReference type="PROSITE" id="PS50932">
    <property type="entry name" value="HTH_LACI_2"/>
    <property type="match status" value="1"/>
</dbReference>
<keyword evidence="3" id="KW-0805">Transcription regulation</keyword>
<keyword evidence="2" id="KW-0678">Repressor</keyword>
<reference evidence="7 8" key="1">
    <citation type="submission" date="2017-07" db="EMBL/GenBank/DDBJ databases">
        <title>Genome sequencing and assembly of Paenibacillus rigui.</title>
        <authorList>
            <person name="Mayilraj S."/>
        </authorList>
    </citation>
    <scope>NUCLEOTIDE SEQUENCE [LARGE SCALE GENOMIC DNA]</scope>
    <source>
        <strain evidence="7 8">JCM 16352</strain>
    </source>
</reference>
<dbReference type="InterPro" id="IPR028082">
    <property type="entry name" value="Peripla_BP_I"/>
</dbReference>
<evidence type="ECO:0000256" key="5">
    <source>
        <dbReference type="ARBA" id="ARBA00023163"/>
    </source>
</evidence>
<organism evidence="7 8">
    <name type="scientific">Paenibacillus rigui</name>
    <dbReference type="NCBI Taxonomy" id="554312"/>
    <lineage>
        <taxon>Bacteria</taxon>
        <taxon>Bacillati</taxon>
        <taxon>Bacillota</taxon>
        <taxon>Bacilli</taxon>
        <taxon>Bacillales</taxon>
        <taxon>Paenibacillaceae</taxon>
        <taxon>Paenibacillus</taxon>
    </lineage>
</organism>
<keyword evidence="8" id="KW-1185">Reference proteome</keyword>
<dbReference type="PROSITE" id="PS00356">
    <property type="entry name" value="HTH_LACI_1"/>
    <property type="match status" value="1"/>
</dbReference>
<dbReference type="GO" id="GO:0003700">
    <property type="term" value="F:DNA-binding transcription factor activity"/>
    <property type="evidence" value="ECO:0007669"/>
    <property type="project" value="TreeGrafter"/>
</dbReference>
<evidence type="ECO:0000256" key="4">
    <source>
        <dbReference type="ARBA" id="ARBA00023125"/>
    </source>
</evidence>
<gene>
    <name evidence="7" type="ORF">CF651_06290</name>
</gene>
<protein>
    <recommendedName>
        <fullName evidence="1">Catabolite control protein A</fullName>
    </recommendedName>
</protein>
<dbReference type="InterPro" id="IPR046335">
    <property type="entry name" value="LacI/GalR-like_sensor"/>
</dbReference>
<dbReference type="CDD" id="cd01392">
    <property type="entry name" value="HTH_LacI"/>
    <property type="match status" value="1"/>
</dbReference>
<evidence type="ECO:0000313" key="7">
    <source>
        <dbReference type="EMBL" id="OXM87367.1"/>
    </source>
</evidence>
<evidence type="ECO:0000256" key="3">
    <source>
        <dbReference type="ARBA" id="ARBA00023015"/>
    </source>
</evidence>
<keyword evidence="4" id="KW-0238">DNA-binding</keyword>
<dbReference type="PRINTS" id="PR00036">
    <property type="entry name" value="HTHLACI"/>
</dbReference>
<dbReference type="PANTHER" id="PTHR30146">
    <property type="entry name" value="LACI-RELATED TRANSCRIPTIONAL REPRESSOR"/>
    <property type="match status" value="1"/>
</dbReference>
<dbReference type="InterPro" id="IPR010982">
    <property type="entry name" value="Lambda_DNA-bd_dom_sf"/>
</dbReference>
<sequence length="337" mass="37399">MVTIYDVAKKANVSPMTVSRVINRSPLISEKTRLKVEAVIEELDYIPNKQARSLISKETKLVSLVISDISNPFFTTIARGAEDKAMQSGYQLLLGNTDEQTMKESRYIDLLLSSKVDGVLIAPAGDGSLANLRKLVKRKVPFVLIDRHVDGMTSDLVLGDNPETTRKLVAHLVEQGHRKIALINGPSSVSNARERKQAFQEALLLNGLELNPQLFIETHFRQDNLSDIVNTLIRLTPDERPTAILAANNFIGVNTIRALRQMQIDVPGDVAVACFDDPEPIPDYNPFLTVAAQPAYDMGYMGMQMLIERIEGTAPPSTRKVVLPSELIIRKSTDRKL</sequence>
<dbReference type="SUPFAM" id="SSF53822">
    <property type="entry name" value="Periplasmic binding protein-like I"/>
    <property type="match status" value="1"/>
</dbReference>
<dbReference type="InterPro" id="IPR000843">
    <property type="entry name" value="HTH_LacI"/>
</dbReference>
<name>A0A229UUT5_9BACL</name>
<dbReference type="SMART" id="SM00354">
    <property type="entry name" value="HTH_LACI"/>
    <property type="match status" value="1"/>
</dbReference>
<keyword evidence="5" id="KW-0804">Transcription</keyword>
<dbReference type="EMBL" id="NMQW01000008">
    <property type="protein sequence ID" value="OXM87367.1"/>
    <property type="molecule type" value="Genomic_DNA"/>
</dbReference>
<feature type="domain" description="HTH lacI-type" evidence="6">
    <location>
        <begin position="2"/>
        <end position="56"/>
    </location>
</feature>
<evidence type="ECO:0000256" key="1">
    <source>
        <dbReference type="ARBA" id="ARBA00019435"/>
    </source>
</evidence>